<dbReference type="Proteomes" id="UP000517759">
    <property type="component" value="Unassembled WGS sequence"/>
</dbReference>
<keyword evidence="3" id="KW-0804">Transcription</keyword>
<keyword evidence="1" id="KW-0805">Transcription regulation</keyword>
<evidence type="ECO:0000259" key="4">
    <source>
        <dbReference type="PROSITE" id="PS51118"/>
    </source>
</evidence>
<comment type="caution">
    <text evidence="6">The sequence shown here is derived from an EMBL/GenBank/DDBJ whole genome shotgun (WGS) entry which is preliminary data.</text>
</comment>
<feature type="domain" description="HTH hxlR-type" evidence="4">
    <location>
        <begin position="13"/>
        <end position="110"/>
    </location>
</feature>
<dbReference type="InterPro" id="IPR036390">
    <property type="entry name" value="WH_DNA-bd_sf"/>
</dbReference>
<dbReference type="SUPFAM" id="SSF46785">
    <property type="entry name" value="Winged helix' DNA-binding domain"/>
    <property type="match status" value="1"/>
</dbReference>
<dbReference type="EMBL" id="BSPG01000033">
    <property type="protein sequence ID" value="GLS46116.1"/>
    <property type="molecule type" value="Genomic_DNA"/>
</dbReference>
<dbReference type="RefSeq" id="WP_183506103.1">
    <property type="nucleotide sequence ID" value="NZ_BSPG01000033.1"/>
</dbReference>
<dbReference type="InterPro" id="IPR002577">
    <property type="entry name" value="HTH_HxlR"/>
</dbReference>
<accession>A0A7W6AIV4</accession>
<dbReference type="GO" id="GO:0003677">
    <property type="term" value="F:DNA binding"/>
    <property type="evidence" value="ECO:0007669"/>
    <property type="project" value="UniProtKB-KW"/>
</dbReference>
<evidence type="ECO:0000313" key="8">
    <source>
        <dbReference type="Proteomes" id="UP001156881"/>
    </source>
</evidence>
<dbReference type="PANTHER" id="PTHR33204:SF18">
    <property type="entry name" value="TRANSCRIPTIONAL REGULATORY PROTEIN"/>
    <property type="match status" value="1"/>
</dbReference>
<organism evidence="6 7">
    <name type="scientific">Methylobacterium brachythecii</name>
    <dbReference type="NCBI Taxonomy" id="1176177"/>
    <lineage>
        <taxon>Bacteria</taxon>
        <taxon>Pseudomonadati</taxon>
        <taxon>Pseudomonadota</taxon>
        <taxon>Alphaproteobacteria</taxon>
        <taxon>Hyphomicrobiales</taxon>
        <taxon>Methylobacteriaceae</taxon>
        <taxon>Methylobacterium</taxon>
    </lineage>
</organism>
<dbReference type="Proteomes" id="UP001156881">
    <property type="component" value="Unassembled WGS sequence"/>
</dbReference>
<evidence type="ECO:0000313" key="7">
    <source>
        <dbReference type="Proteomes" id="UP000517759"/>
    </source>
</evidence>
<dbReference type="PROSITE" id="PS51118">
    <property type="entry name" value="HTH_HXLR"/>
    <property type="match status" value="1"/>
</dbReference>
<evidence type="ECO:0000313" key="6">
    <source>
        <dbReference type="EMBL" id="MBB3903266.1"/>
    </source>
</evidence>
<dbReference type="AlphaFoldDB" id="A0A7W6AIV4"/>
<protein>
    <submittedName>
        <fullName evidence="5 6">HxlR family transcriptional regulator</fullName>
    </submittedName>
</protein>
<dbReference type="EMBL" id="JACIDN010000005">
    <property type="protein sequence ID" value="MBB3903266.1"/>
    <property type="molecule type" value="Genomic_DNA"/>
</dbReference>
<name>A0A7W6AIV4_9HYPH</name>
<dbReference type="InterPro" id="IPR036388">
    <property type="entry name" value="WH-like_DNA-bd_sf"/>
</dbReference>
<dbReference type="Pfam" id="PF01638">
    <property type="entry name" value="HxlR"/>
    <property type="match status" value="1"/>
</dbReference>
<dbReference type="PANTHER" id="PTHR33204">
    <property type="entry name" value="TRANSCRIPTIONAL REGULATOR, MARR FAMILY"/>
    <property type="match status" value="1"/>
</dbReference>
<evidence type="ECO:0000313" key="5">
    <source>
        <dbReference type="EMBL" id="GLS46116.1"/>
    </source>
</evidence>
<dbReference type="Gene3D" id="1.10.10.10">
    <property type="entry name" value="Winged helix-like DNA-binding domain superfamily/Winged helix DNA-binding domain"/>
    <property type="match status" value="1"/>
</dbReference>
<reference evidence="5" key="4">
    <citation type="submission" date="2023-01" db="EMBL/GenBank/DDBJ databases">
        <title>Draft genome sequence of Methylobacterium brachythecii strain NBRC 107710.</title>
        <authorList>
            <person name="Sun Q."/>
            <person name="Mori K."/>
        </authorList>
    </citation>
    <scope>NUCLEOTIDE SEQUENCE</scope>
    <source>
        <strain evidence="5">NBRC 107710</strain>
    </source>
</reference>
<sequence>MKGKKTDFTDADCGIARSLGVIGDWWSLLIVREAFRGVQRFNEFHKSLGIAKNILSARLKKLVDEGIMRIEEDEPSSARSRYVLTEKGERLHVVLIALWQWGEATCSDEVPLSRTMFDALTGKPLAPLKVMGEDGRVVGAREFMPAPRPIA</sequence>
<evidence type="ECO:0000256" key="3">
    <source>
        <dbReference type="ARBA" id="ARBA00023163"/>
    </source>
</evidence>
<evidence type="ECO:0000256" key="2">
    <source>
        <dbReference type="ARBA" id="ARBA00023125"/>
    </source>
</evidence>
<evidence type="ECO:0000256" key="1">
    <source>
        <dbReference type="ARBA" id="ARBA00023015"/>
    </source>
</evidence>
<reference evidence="6 7" key="3">
    <citation type="submission" date="2020-08" db="EMBL/GenBank/DDBJ databases">
        <title>Genomic Encyclopedia of Type Strains, Phase IV (KMG-IV): sequencing the most valuable type-strain genomes for metagenomic binning, comparative biology and taxonomic classification.</title>
        <authorList>
            <person name="Goeker M."/>
        </authorList>
    </citation>
    <scope>NUCLEOTIDE SEQUENCE [LARGE SCALE GENOMIC DNA]</scope>
    <source>
        <strain evidence="6 7">DSM 24105</strain>
    </source>
</reference>
<proteinExistence type="predicted"/>
<keyword evidence="8" id="KW-1185">Reference proteome</keyword>
<gene>
    <name evidence="5" type="ORF">GCM10007884_41070</name>
    <name evidence="6" type="ORF">GGR33_002775</name>
</gene>
<reference evidence="8" key="2">
    <citation type="journal article" date="2019" name="Int. J. Syst. Evol. Microbiol.">
        <title>The Global Catalogue of Microorganisms (GCM) 10K type strain sequencing project: providing services to taxonomists for standard genome sequencing and annotation.</title>
        <authorList>
            <consortium name="The Broad Institute Genomics Platform"/>
            <consortium name="The Broad Institute Genome Sequencing Center for Infectious Disease"/>
            <person name="Wu L."/>
            <person name="Ma J."/>
        </authorList>
    </citation>
    <scope>NUCLEOTIDE SEQUENCE [LARGE SCALE GENOMIC DNA]</scope>
    <source>
        <strain evidence="8">NBRC 107710</strain>
    </source>
</reference>
<keyword evidence="2 6" id="KW-0238">DNA-binding</keyword>
<reference evidence="5" key="1">
    <citation type="journal article" date="2014" name="Int. J. Syst. Evol. Microbiol.">
        <title>Complete genome of a new Firmicutes species belonging to the dominant human colonic microbiota ('Ruminococcus bicirculans') reveals two chromosomes and a selective capacity to utilize plant glucans.</title>
        <authorList>
            <consortium name="NISC Comparative Sequencing Program"/>
            <person name="Wegmann U."/>
            <person name="Louis P."/>
            <person name="Goesmann A."/>
            <person name="Henrissat B."/>
            <person name="Duncan S.H."/>
            <person name="Flint H.J."/>
        </authorList>
    </citation>
    <scope>NUCLEOTIDE SEQUENCE</scope>
    <source>
        <strain evidence="5">NBRC 107710</strain>
    </source>
</reference>